<reference evidence="1 2" key="1">
    <citation type="journal article" date="2016" name="Nat. Biotechnol.">
        <title>Measurement of bacterial replication rates in microbial communities.</title>
        <authorList>
            <person name="Brown C.T."/>
            <person name="Olm M.R."/>
            <person name="Thomas B.C."/>
            <person name="Banfield J.F."/>
        </authorList>
    </citation>
    <scope>NUCLEOTIDE SEQUENCE [LARGE SCALE GENOMIC DNA]</scope>
    <source>
        <strain evidence="1">CAG:67_53_122</strain>
    </source>
</reference>
<dbReference type="Pfam" id="PF21983">
    <property type="entry name" value="NikA-like"/>
    <property type="match status" value="1"/>
</dbReference>
<dbReference type="EMBL" id="MNQH01000004">
    <property type="protein sequence ID" value="OKY95638.1"/>
    <property type="molecule type" value="Genomic_DNA"/>
</dbReference>
<proteinExistence type="predicted"/>
<accession>A0A1Q6F9X2</accession>
<name>A0A1Q6F9X2_9BACT</name>
<evidence type="ECO:0000313" key="1">
    <source>
        <dbReference type="EMBL" id="OKY95638.1"/>
    </source>
</evidence>
<dbReference type="Proteomes" id="UP000187417">
    <property type="component" value="Unassembled WGS sequence"/>
</dbReference>
<dbReference type="AlphaFoldDB" id="A0A1Q6F9X2"/>
<gene>
    <name evidence="1" type="ORF">BHV66_03465</name>
</gene>
<evidence type="ECO:0000313" key="2">
    <source>
        <dbReference type="Proteomes" id="UP000187417"/>
    </source>
</evidence>
<organism evidence="1 2">
    <name type="scientific">Alistipes putredinis</name>
    <dbReference type="NCBI Taxonomy" id="28117"/>
    <lineage>
        <taxon>Bacteria</taxon>
        <taxon>Pseudomonadati</taxon>
        <taxon>Bacteroidota</taxon>
        <taxon>Bacteroidia</taxon>
        <taxon>Bacteroidales</taxon>
        <taxon>Rikenellaceae</taxon>
        <taxon>Alistipes</taxon>
    </lineage>
</organism>
<dbReference type="STRING" id="28117.BHV66_03465"/>
<sequence>MKQIPIHKGGRPTISEGRRKKYLLSLRLDAEHYFKLKALVRISGHGTAEVLRQLIAAGHVRERLCREHLDFMTQLKGVARNLNQLTRLAHAKGLTGIVSRHAAIVTSIEGLLRNLRDDR</sequence>
<dbReference type="InterPro" id="IPR053842">
    <property type="entry name" value="NikA-like"/>
</dbReference>
<comment type="caution">
    <text evidence="1">The sequence shown here is derived from an EMBL/GenBank/DDBJ whole genome shotgun (WGS) entry which is preliminary data.</text>
</comment>
<protein>
    <submittedName>
        <fullName evidence="1">Mobilization protein</fullName>
    </submittedName>
</protein>
<dbReference type="RefSeq" id="WP_278339079.1">
    <property type="nucleotide sequence ID" value="NZ_CAJJWD010000011.1"/>
</dbReference>